<dbReference type="GO" id="GO:0005829">
    <property type="term" value="C:cytosol"/>
    <property type="evidence" value="ECO:0007669"/>
    <property type="project" value="TreeGrafter"/>
</dbReference>
<dbReference type="AlphaFoldDB" id="G8TWX4"/>
<dbReference type="PANTHER" id="PTHR46429">
    <property type="entry name" value="23S RRNA (GUANOSINE-2'-O-)-METHYLTRANSFERASE RLMB"/>
    <property type="match status" value="1"/>
</dbReference>
<dbReference type="STRING" id="679936.Sulac_0253"/>
<evidence type="ECO:0000256" key="1">
    <source>
        <dbReference type="ARBA" id="ARBA00007228"/>
    </source>
</evidence>
<accession>G8TWX4</accession>
<dbReference type="CDD" id="cd18103">
    <property type="entry name" value="SpoU-like_RlmB"/>
    <property type="match status" value="1"/>
</dbReference>
<organism evidence="6 7">
    <name type="scientific">Sulfobacillus acidophilus (strain ATCC 700253 / DSM 10332 / NAL)</name>
    <dbReference type="NCBI Taxonomy" id="679936"/>
    <lineage>
        <taxon>Bacteria</taxon>
        <taxon>Bacillati</taxon>
        <taxon>Bacillota</taxon>
        <taxon>Clostridia</taxon>
        <taxon>Eubacteriales</taxon>
        <taxon>Clostridiales Family XVII. Incertae Sedis</taxon>
        <taxon>Sulfobacillus</taxon>
    </lineage>
</organism>
<dbReference type="HOGENOM" id="CLU_021322_0_1_9"/>
<dbReference type="Gene3D" id="3.30.1330.30">
    <property type="match status" value="1"/>
</dbReference>
<feature type="compositionally biased region" description="Basic and acidic residues" evidence="4">
    <location>
        <begin position="37"/>
        <end position="46"/>
    </location>
</feature>
<dbReference type="GO" id="GO:0006396">
    <property type="term" value="P:RNA processing"/>
    <property type="evidence" value="ECO:0007669"/>
    <property type="project" value="InterPro"/>
</dbReference>
<feature type="domain" description="RNA 2-O ribose methyltransferase substrate binding" evidence="5">
    <location>
        <begin position="56"/>
        <end position="131"/>
    </location>
</feature>
<dbReference type="Pfam" id="PF08032">
    <property type="entry name" value="SpoU_sub_bind"/>
    <property type="match status" value="1"/>
</dbReference>
<dbReference type="InterPro" id="IPR013123">
    <property type="entry name" value="SpoU_subst-bd"/>
</dbReference>
<reference evidence="6 7" key="2">
    <citation type="journal article" date="2012" name="Stand. Genomic Sci.">
        <title>Complete genome sequence of the moderately thermophilic mineral-sulfide-oxidizing firmicute Sulfobacillus acidophilus type strain (NAL(T)).</title>
        <authorList>
            <person name="Anderson I."/>
            <person name="Chertkov O."/>
            <person name="Chen A."/>
            <person name="Saunders E."/>
            <person name="Lapidus A."/>
            <person name="Nolan M."/>
            <person name="Lucas S."/>
            <person name="Hammon N."/>
            <person name="Deshpande S."/>
            <person name="Cheng J.F."/>
            <person name="Han C."/>
            <person name="Tapia R."/>
            <person name="Goodwin L.A."/>
            <person name="Pitluck S."/>
            <person name="Liolios K."/>
            <person name="Pagani I."/>
            <person name="Ivanova N."/>
            <person name="Mikhailova N."/>
            <person name="Pati A."/>
            <person name="Palaniappan K."/>
            <person name="Land M."/>
            <person name="Pan C."/>
            <person name="Rohde M."/>
            <person name="Pukall R."/>
            <person name="Goker M."/>
            <person name="Detter J.C."/>
            <person name="Woyke T."/>
            <person name="Bristow J."/>
            <person name="Eisen J.A."/>
            <person name="Markowitz V."/>
            <person name="Hugenholtz P."/>
            <person name="Kyrpides N.C."/>
            <person name="Klenk H.P."/>
            <person name="Mavromatis K."/>
        </authorList>
    </citation>
    <scope>NUCLEOTIDE SEQUENCE [LARGE SCALE GENOMIC DNA]</scope>
    <source>
        <strain evidence="7">ATCC 700253 / DSM 10332 / NAL</strain>
    </source>
</reference>
<evidence type="ECO:0000259" key="5">
    <source>
        <dbReference type="SMART" id="SM00967"/>
    </source>
</evidence>
<feature type="region of interest" description="Disordered" evidence="4">
    <location>
        <begin position="1"/>
        <end position="48"/>
    </location>
</feature>
<protein>
    <submittedName>
        <fullName evidence="6">RNA methyltransferase, TrmH family, group 3</fullName>
    </submittedName>
</protein>
<dbReference type="FunFam" id="3.40.1280.10:FF:000008">
    <property type="entry name" value="Group 3 RNA methyltransferase TrmH"/>
    <property type="match status" value="1"/>
</dbReference>
<dbReference type="Gene3D" id="3.40.1280.10">
    <property type="match status" value="1"/>
</dbReference>
<dbReference type="InterPro" id="IPR004441">
    <property type="entry name" value="rRNA_MeTrfase_TrmH"/>
</dbReference>
<dbReference type="InterPro" id="IPR029028">
    <property type="entry name" value="Alpha/beta_knot_MTases"/>
</dbReference>
<dbReference type="InterPro" id="IPR001537">
    <property type="entry name" value="SpoU_MeTrfase"/>
</dbReference>
<dbReference type="InterPro" id="IPR029026">
    <property type="entry name" value="tRNA_m1G_MTases_N"/>
</dbReference>
<feature type="compositionally biased region" description="Basic residues" evidence="4">
    <location>
        <begin position="1"/>
        <end position="15"/>
    </location>
</feature>
<dbReference type="SMART" id="SM00967">
    <property type="entry name" value="SpoU_sub_bind"/>
    <property type="match status" value="1"/>
</dbReference>
<dbReference type="GO" id="GO:0032259">
    <property type="term" value="P:methylation"/>
    <property type="evidence" value="ECO:0007669"/>
    <property type="project" value="UniProtKB-KW"/>
</dbReference>
<dbReference type="Pfam" id="PF00588">
    <property type="entry name" value="SpoU_methylase"/>
    <property type="match status" value="1"/>
</dbReference>
<dbReference type="NCBIfam" id="TIGR00186">
    <property type="entry name" value="rRNA_methyl_3"/>
    <property type="match status" value="1"/>
</dbReference>
<dbReference type="SUPFAM" id="SSF75217">
    <property type="entry name" value="alpha/beta knot"/>
    <property type="match status" value="1"/>
</dbReference>
<evidence type="ECO:0000256" key="3">
    <source>
        <dbReference type="ARBA" id="ARBA00022679"/>
    </source>
</evidence>
<dbReference type="KEGG" id="sap:Sulac_0253"/>
<evidence type="ECO:0000256" key="2">
    <source>
        <dbReference type="ARBA" id="ARBA00022603"/>
    </source>
</evidence>
<dbReference type="GO" id="GO:0008173">
    <property type="term" value="F:RNA methyltransferase activity"/>
    <property type="evidence" value="ECO:0007669"/>
    <property type="project" value="InterPro"/>
</dbReference>
<comment type="similarity">
    <text evidence="1">Belongs to the class IV-like SAM-binding methyltransferase superfamily. RNA methyltransferase TrmH family.</text>
</comment>
<keyword evidence="2 6" id="KW-0489">Methyltransferase</keyword>
<dbReference type="PATRIC" id="fig|679936.5.peg.258"/>
<proteinExistence type="inferred from homology"/>
<keyword evidence="7" id="KW-1185">Reference proteome</keyword>
<sequence>MAKTSIKRGDKKSRGGQKTERPQRAGRPSRRPTALGRDTRETKRYDAPPIEAQEPLIIGRHPVLEALRAGRAITRIWVQTGLLEGSLREIVGLARDAHIAVNTVPKVLLDRMAETVPHQGVIAQAALKPVLSLDDLEALIRGVSNPLIYVLDGIQDPQNLGAILRVADATGAAAVVIPERGAVGLTAAVGKASAGAIEYVPVVRVTNLSAALQKIKSWGVFVYAADPAAERLYTAVDWRGAVAVLIGAEGRGIRPLVKSRADDVVRLPMFGHVNSLNAATAAAVLGFEVVRQRSQS</sequence>
<evidence type="ECO:0000313" key="6">
    <source>
        <dbReference type="EMBL" id="AEW03822.1"/>
    </source>
</evidence>
<evidence type="ECO:0000256" key="4">
    <source>
        <dbReference type="SAM" id="MobiDB-lite"/>
    </source>
</evidence>
<name>G8TWX4_SULAD</name>
<gene>
    <name evidence="6" type="ordered locus">Sulac_0253</name>
</gene>
<dbReference type="GO" id="GO:0003723">
    <property type="term" value="F:RNA binding"/>
    <property type="evidence" value="ECO:0007669"/>
    <property type="project" value="InterPro"/>
</dbReference>
<keyword evidence="3" id="KW-0808">Transferase</keyword>
<dbReference type="PANTHER" id="PTHR46429:SF1">
    <property type="entry name" value="23S RRNA (GUANOSINE-2'-O-)-METHYLTRANSFERASE RLMB"/>
    <property type="match status" value="1"/>
</dbReference>
<dbReference type="InterPro" id="IPR029064">
    <property type="entry name" value="Ribosomal_eL30-like_sf"/>
</dbReference>
<dbReference type="EMBL" id="CP003179">
    <property type="protein sequence ID" value="AEW03822.1"/>
    <property type="molecule type" value="Genomic_DNA"/>
</dbReference>
<reference evidence="7" key="1">
    <citation type="submission" date="2011-12" db="EMBL/GenBank/DDBJ databases">
        <title>The complete genome of chromosome of Sulfobacillus acidophilus DSM 10332.</title>
        <authorList>
            <person name="Lucas S."/>
            <person name="Han J."/>
            <person name="Lapidus A."/>
            <person name="Bruce D."/>
            <person name="Goodwin L."/>
            <person name="Pitluck S."/>
            <person name="Peters L."/>
            <person name="Kyrpides N."/>
            <person name="Mavromatis K."/>
            <person name="Ivanova N."/>
            <person name="Mikhailova N."/>
            <person name="Chertkov O."/>
            <person name="Saunders E."/>
            <person name="Detter J.C."/>
            <person name="Tapia R."/>
            <person name="Han C."/>
            <person name="Land M."/>
            <person name="Hauser L."/>
            <person name="Markowitz V."/>
            <person name="Cheng J.-F."/>
            <person name="Hugenholtz P."/>
            <person name="Woyke T."/>
            <person name="Wu D."/>
            <person name="Pukall R."/>
            <person name="Gehrich-Schroeter G."/>
            <person name="Schneider S."/>
            <person name="Klenk H.-P."/>
            <person name="Eisen J.A."/>
        </authorList>
    </citation>
    <scope>NUCLEOTIDE SEQUENCE [LARGE SCALE GENOMIC DNA]</scope>
    <source>
        <strain evidence="7">ATCC 700253 / DSM 10332 / NAL</strain>
    </source>
</reference>
<dbReference type="Proteomes" id="UP000005439">
    <property type="component" value="Chromosome"/>
</dbReference>
<dbReference type="SUPFAM" id="SSF55315">
    <property type="entry name" value="L30e-like"/>
    <property type="match status" value="1"/>
</dbReference>
<evidence type="ECO:0000313" key="7">
    <source>
        <dbReference type="Proteomes" id="UP000005439"/>
    </source>
</evidence>